<evidence type="ECO:0000313" key="8">
    <source>
        <dbReference type="Proteomes" id="UP000297407"/>
    </source>
</evidence>
<proteinExistence type="inferred from homology"/>
<keyword evidence="3" id="KW-0596">Phosphopantetheine</keyword>
<dbReference type="FunFam" id="3.30.300.30:FF:000010">
    <property type="entry name" value="Enterobactin synthetase component F"/>
    <property type="match status" value="1"/>
</dbReference>
<dbReference type="SUPFAM" id="SSF56801">
    <property type="entry name" value="Acetyl-CoA synthetase-like"/>
    <property type="match status" value="1"/>
</dbReference>
<dbReference type="SUPFAM" id="SSF52777">
    <property type="entry name" value="CoA-dependent acyltransferases"/>
    <property type="match status" value="2"/>
</dbReference>
<dbReference type="InterPro" id="IPR009081">
    <property type="entry name" value="PP-bd_ACP"/>
</dbReference>
<accession>A0A4Z0L524</accession>
<dbReference type="InterPro" id="IPR000873">
    <property type="entry name" value="AMP-dep_synth/lig_dom"/>
</dbReference>
<evidence type="ECO:0000256" key="2">
    <source>
        <dbReference type="ARBA" id="ARBA00006432"/>
    </source>
</evidence>
<dbReference type="Gene3D" id="2.30.38.10">
    <property type="entry name" value="Luciferase, Domain 3"/>
    <property type="match status" value="1"/>
</dbReference>
<name>A0A4Z0L524_9FLAO</name>
<dbReference type="InterPro" id="IPR025110">
    <property type="entry name" value="AMP-bd_C"/>
</dbReference>
<evidence type="ECO:0000259" key="6">
    <source>
        <dbReference type="PROSITE" id="PS50075"/>
    </source>
</evidence>
<dbReference type="Gene3D" id="3.30.559.10">
    <property type="entry name" value="Chloramphenicol acetyltransferase-like domain"/>
    <property type="match status" value="1"/>
</dbReference>
<dbReference type="InterPro" id="IPR010060">
    <property type="entry name" value="NRPS_synth"/>
</dbReference>
<feature type="domain" description="Carrier" evidence="6">
    <location>
        <begin position="311"/>
        <end position="385"/>
    </location>
</feature>
<dbReference type="Pfam" id="PF00501">
    <property type="entry name" value="AMP-binding"/>
    <property type="match status" value="1"/>
</dbReference>
<dbReference type="RefSeq" id="WP_169630237.1">
    <property type="nucleotide sequence ID" value="NZ_SRLH01000005.1"/>
</dbReference>
<reference evidence="7 8" key="1">
    <citation type="submission" date="2019-04" db="EMBL/GenBank/DDBJ databases">
        <title>Flavobacterium sp. strain DS2-A Genome sequencing and assembly.</title>
        <authorList>
            <person name="Kim I."/>
        </authorList>
    </citation>
    <scope>NUCLEOTIDE SEQUENCE [LARGE SCALE GENOMIC DNA]</scope>
    <source>
        <strain evidence="7 8">DS2-A</strain>
    </source>
</reference>
<gene>
    <name evidence="7" type="ORF">E4635_09820</name>
</gene>
<dbReference type="InterPro" id="IPR045851">
    <property type="entry name" value="AMP-bd_C_sf"/>
</dbReference>
<evidence type="ECO:0000256" key="5">
    <source>
        <dbReference type="SAM" id="MobiDB-lite"/>
    </source>
</evidence>
<dbReference type="Gene3D" id="3.40.50.980">
    <property type="match status" value="1"/>
</dbReference>
<dbReference type="GO" id="GO:0003824">
    <property type="term" value="F:catalytic activity"/>
    <property type="evidence" value="ECO:0007669"/>
    <property type="project" value="InterPro"/>
</dbReference>
<dbReference type="InterPro" id="IPR023213">
    <property type="entry name" value="CAT-like_dom_sf"/>
</dbReference>
<organism evidence="7 8">
    <name type="scientific">Flavobacterium humi</name>
    <dbReference type="NCBI Taxonomy" id="2562683"/>
    <lineage>
        <taxon>Bacteria</taxon>
        <taxon>Pseudomonadati</taxon>
        <taxon>Bacteroidota</taxon>
        <taxon>Flavobacteriia</taxon>
        <taxon>Flavobacteriales</taxon>
        <taxon>Flavobacteriaceae</taxon>
        <taxon>Flavobacterium</taxon>
    </lineage>
</organism>
<dbReference type="GO" id="GO:0044550">
    <property type="term" value="P:secondary metabolite biosynthetic process"/>
    <property type="evidence" value="ECO:0007669"/>
    <property type="project" value="UniProtKB-ARBA"/>
</dbReference>
<feature type="region of interest" description="Disordered" evidence="5">
    <location>
        <begin position="290"/>
        <end position="309"/>
    </location>
</feature>
<dbReference type="InterPro" id="IPR001242">
    <property type="entry name" value="Condensation_dom"/>
</dbReference>
<dbReference type="Proteomes" id="UP000297407">
    <property type="component" value="Unassembled WGS sequence"/>
</dbReference>
<evidence type="ECO:0000256" key="4">
    <source>
        <dbReference type="ARBA" id="ARBA00022553"/>
    </source>
</evidence>
<sequence length="871" mass="97835">SLSADLGKTVVYGSLLGGGTLYGFSKPMLMDAENLRDYITSQAIDCIKIVPSHWKALSGTEEVLLPSSMIIFGGEVLPTDIINRLHEHSNTIAIVNHYGPTETTIGKLLHQVSREEEYVQVPIGKPFSSTQAYIVTESLELCPLGLAGELVIGGLGVAKGYVNNQELTSKQFIPNPFGEGLLYRTGDKVRMRKDGEIVFLGRIDDQVKIRGYRVEPNEIATVILGHASVDQCIVLADEDSNGYKRLVSYLVPKTNYKEDDLKAFLQSRLPDYMIPGIYIELEEMPLTGNGKIDRKSLPSPKGYESTQAYEAPRNPLEEDLCEIWSSLFNVEKVGINDDFFALGGDSIIVIQFVSRAKRKGHHFKVQDLFDWKTIAGLSIALENQSKDKIEAEQGILEGTLLLTPIQKWFFEEENEQMSHFNMNLFFKINKKISEGHLKNAMKILIERHDTLRLRFEREGFHYVQTYSHSPGNFEIYDIAGEQEADLKAQISTIAENVQKNRTINGELTHFALIKTPAHEEYNRLFISLHHLGVDGVSLRIILDELEIILEALAQNVNVELGPKTSSYRAWAALLNTYANSEKAMVQKDYWANVKAKFVPFATDYDSKSQNRQTLRTFVVNTSEEVTALLLKSAHKAYNTEINDILLAALAKTISHWTGEPDVIIGLEGHGRELFSDEIDISNTTGWFTSKYPLLLQAGFESEGELIKSVKEQIRNVPDKGLGYGALKYLNTDTQTSSLLNGKSWDLVFNYLGQMDNIINKSNWFTGAEESTGEHIHPNYPVRDKLVVKGAIVNNTLGFSFDYSEKQYDEKTIETLAKNYIDNLAQLIGHAANKEDADFTPSDFNLQDKVTIDELDSLFENTDFESEGAIKF</sequence>
<dbReference type="CDD" id="cd05930">
    <property type="entry name" value="A_NRPS"/>
    <property type="match status" value="1"/>
</dbReference>
<dbReference type="PANTHER" id="PTHR45398:SF1">
    <property type="entry name" value="ENZYME, PUTATIVE (JCVI)-RELATED"/>
    <property type="match status" value="1"/>
</dbReference>
<dbReference type="CDD" id="cd19534">
    <property type="entry name" value="E_NRPS"/>
    <property type="match status" value="1"/>
</dbReference>
<comment type="caution">
    <text evidence="7">The sequence shown here is derived from an EMBL/GenBank/DDBJ whole genome shotgun (WGS) entry which is preliminary data.</text>
</comment>
<comment type="similarity">
    <text evidence="2">Belongs to the ATP-dependent AMP-binding enzyme family.</text>
</comment>
<evidence type="ECO:0000256" key="3">
    <source>
        <dbReference type="ARBA" id="ARBA00022450"/>
    </source>
</evidence>
<protein>
    <recommendedName>
        <fullName evidence="6">Carrier domain-containing protein</fullName>
    </recommendedName>
</protein>
<dbReference type="Gene3D" id="3.30.559.30">
    <property type="entry name" value="Nonribosomal peptide synthetase, condensation domain"/>
    <property type="match status" value="1"/>
</dbReference>
<dbReference type="SUPFAM" id="SSF47336">
    <property type="entry name" value="ACP-like"/>
    <property type="match status" value="1"/>
</dbReference>
<dbReference type="PROSITE" id="PS50075">
    <property type="entry name" value="CARRIER"/>
    <property type="match status" value="1"/>
</dbReference>
<dbReference type="NCBIfam" id="TIGR01720">
    <property type="entry name" value="NRPS-para261"/>
    <property type="match status" value="1"/>
</dbReference>
<dbReference type="InterPro" id="IPR036736">
    <property type="entry name" value="ACP-like_sf"/>
</dbReference>
<feature type="non-terminal residue" evidence="7">
    <location>
        <position position="1"/>
    </location>
</feature>
<dbReference type="Gene3D" id="3.30.300.30">
    <property type="match status" value="1"/>
</dbReference>
<comment type="cofactor">
    <cofactor evidence="1">
        <name>pantetheine 4'-phosphate</name>
        <dbReference type="ChEBI" id="CHEBI:47942"/>
    </cofactor>
</comment>
<evidence type="ECO:0000256" key="1">
    <source>
        <dbReference type="ARBA" id="ARBA00001957"/>
    </source>
</evidence>
<dbReference type="PANTHER" id="PTHR45398">
    <property type="match status" value="1"/>
</dbReference>
<dbReference type="Pfam" id="PF13193">
    <property type="entry name" value="AMP-binding_C"/>
    <property type="match status" value="1"/>
</dbReference>
<dbReference type="Pfam" id="PF00550">
    <property type="entry name" value="PP-binding"/>
    <property type="match status" value="1"/>
</dbReference>
<evidence type="ECO:0000313" key="7">
    <source>
        <dbReference type="EMBL" id="TGD57482.1"/>
    </source>
</evidence>
<dbReference type="AlphaFoldDB" id="A0A4Z0L524"/>
<dbReference type="EMBL" id="SRLH01000005">
    <property type="protein sequence ID" value="TGD57482.1"/>
    <property type="molecule type" value="Genomic_DNA"/>
</dbReference>
<dbReference type="FunFam" id="1.10.1200.10:FF:000005">
    <property type="entry name" value="Nonribosomal peptide synthetase 1"/>
    <property type="match status" value="1"/>
</dbReference>
<dbReference type="Pfam" id="PF00668">
    <property type="entry name" value="Condensation"/>
    <property type="match status" value="1"/>
</dbReference>
<keyword evidence="8" id="KW-1185">Reference proteome</keyword>
<keyword evidence="4" id="KW-0597">Phosphoprotein</keyword>
<dbReference type="Gene3D" id="1.10.1200.10">
    <property type="entry name" value="ACP-like"/>
    <property type="match status" value="1"/>
</dbReference>